<dbReference type="Pfam" id="PF08512">
    <property type="entry name" value="Rttp106-like_middle"/>
    <property type="match status" value="1"/>
</dbReference>
<dbReference type="PANTHER" id="PTHR45849:SF1">
    <property type="entry name" value="FACT COMPLEX SUBUNIT SSRP1"/>
    <property type="match status" value="1"/>
</dbReference>
<dbReference type="InterPro" id="IPR000969">
    <property type="entry name" value="SSRP1/POB3"/>
</dbReference>
<accession>A0AAD7U8J2</accession>
<dbReference type="InterPro" id="IPR011993">
    <property type="entry name" value="PH-like_dom_sf"/>
</dbReference>
<dbReference type="InterPro" id="IPR048993">
    <property type="entry name" value="SSRP1-like_PH1"/>
</dbReference>
<feature type="compositionally biased region" description="Acidic residues" evidence="10">
    <location>
        <begin position="473"/>
        <end position="494"/>
    </location>
</feature>
<evidence type="ECO:0000313" key="13">
    <source>
        <dbReference type="Proteomes" id="UP001230188"/>
    </source>
</evidence>
<keyword evidence="3 9" id="KW-0235">DNA replication</keyword>
<dbReference type="Pfam" id="PF21103">
    <property type="entry name" value="PH1_SSRP1-like"/>
    <property type="match status" value="1"/>
</dbReference>
<keyword evidence="6 9" id="KW-0804">Transcription</keyword>
<feature type="domain" description="Histone chaperone RTT106/FACT complex subunit SPT16-like middle" evidence="11">
    <location>
        <begin position="334"/>
        <end position="429"/>
    </location>
</feature>
<evidence type="ECO:0000256" key="8">
    <source>
        <dbReference type="ARBA" id="ARBA00023242"/>
    </source>
</evidence>
<comment type="function">
    <text evidence="9">Component of the FACT complex, a general chromatin factor that acts to reorganize nucleosomes. The FACT complex is involved in multiple processes that require DNA as a template such as mRNA elongation, DNA replication and DNA repair. During transcription elongation the FACT complex acts as a histone chaperone that both destabilizes and restores nucleosomal structure. It facilitates the passage of RNA polymerase II and transcription by promoting the dissociation of one histone H2A-H2B dimer from the nucleosome, then subsequently promotes the reestablishment of the nucleosome following the passage of RNA polymerase II.</text>
</comment>
<dbReference type="InterPro" id="IPR024954">
    <property type="entry name" value="SSRP1_DD"/>
</dbReference>
<evidence type="ECO:0000313" key="12">
    <source>
        <dbReference type="EMBL" id="KAJ8599332.1"/>
    </source>
</evidence>
<evidence type="ECO:0000256" key="4">
    <source>
        <dbReference type="ARBA" id="ARBA00022763"/>
    </source>
</evidence>
<dbReference type="InterPro" id="IPR050454">
    <property type="entry name" value="RTT106/SSRP1_HistChap/FACT"/>
</dbReference>
<keyword evidence="5 9" id="KW-0805">Transcription regulation</keyword>
<evidence type="ECO:0000256" key="3">
    <source>
        <dbReference type="ARBA" id="ARBA00022705"/>
    </source>
</evidence>
<keyword evidence="7 9" id="KW-0234">DNA repair</keyword>
<dbReference type="PRINTS" id="PR00887">
    <property type="entry name" value="SSRCOGNITION"/>
</dbReference>
<dbReference type="CDD" id="cd13230">
    <property type="entry name" value="PH1_SSRP1-like"/>
    <property type="match status" value="1"/>
</dbReference>
<keyword evidence="13" id="KW-1185">Reference proteome</keyword>
<evidence type="ECO:0000256" key="1">
    <source>
        <dbReference type="ARBA" id="ARBA00010060"/>
    </source>
</evidence>
<name>A0AAD7U8J2_9STRA</name>
<comment type="similarity">
    <text evidence="1 9">Belongs to the SSRP1 family.</text>
</comment>
<dbReference type="EMBL" id="JAQMWT010000572">
    <property type="protein sequence ID" value="KAJ8599332.1"/>
    <property type="molecule type" value="Genomic_DNA"/>
</dbReference>
<feature type="compositionally biased region" description="Basic and acidic residues" evidence="10">
    <location>
        <begin position="580"/>
        <end position="593"/>
    </location>
</feature>
<sequence>MSSSLVFNNLKLQGHGSLGTMSVDEKEVRWVPRSGTAKHMGNIGRAFWAVFGKYGALSLYDKDGELGMRVDGFRRSDRDKLEDELSKIGVDLDEREYSSQGTWHGSFHFEASSLVLDNDHRVLELDLRTVSQCVLPANTKEPKELTMQFVETDAGDADEHQLVEMRLYVPNVAATEDEEGQVDDVPAAARLQQQITRIAKTDTHGKTIAEFADGTFLVPRGRYAVEMYGTYFRMHGNMYDYKIAYTDVERFYLLPRDMNYIFILCLEKPIRQGQQRYSYLVWQLKTTETELEINSDIDGLEREGPLYQLVARVFKVLASKKIFSVGKFKTADDRHQISCSVKAKTGHLYPLEKSFVFIHQPTLVLRFEDISSVEFDRFNKASRNFDLKVTMKSMGETKVEEHIFTNIEREHYSPLLKFLGEKRLKLLGVTEEEPNKRANLDEILGEDDDDDDDDHDDEEEEEDGDFNPSKKDDDDDDDDDDEDEEEEEEEEEEEAPKSSSKKRKEPPPPKPKPKPKNKKAATAAAASASSSSKKTASSKKSKAKAEAAASSKKPAAKKRKKDPNAPKGKISPYIFFSTAKRPEIKAENPSIRE</sequence>
<dbReference type="PANTHER" id="PTHR45849">
    <property type="entry name" value="FACT COMPLEX SUBUNIT SSRP1"/>
    <property type="match status" value="1"/>
</dbReference>
<evidence type="ECO:0000256" key="9">
    <source>
        <dbReference type="RuleBase" id="RU364013"/>
    </source>
</evidence>
<feature type="region of interest" description="Disordered" evidence="10">
    <location>
        <begin position="437"/>
        <end position="593"/>
    </location>
</feature>
<dbReference type="AlphaFoldDB" id="A0AAD7U8J2"/>
<dbReference type="Gene3D" id="1.10.30.10">
    <property type="entry name" value="High mobility group box domain"/>
    <property type="match status" value="1"/>
</dbReference>
<dbReference type="Proteomes" id="UP001230188">
    <property type="component" value="Unassembled WGS sequence"/>
</dbReference>
<keyword evidence="8 9" id="KW-0539">Nucleus</keyword>
<dbReference type="GO" id="GO:0003677">
    <property type="term" value="F:DNA binding"/>
    <property type="evidence" value="ECO:0007669"/>
    <property type="project" value="InterPro"/>
</dbReference>
<evidence type="ECO:0000256" key="6">
    <source>
        <dbReference type="ARBA" id="ARBA00023163"/>
    </source>
</evidence>
<organism evidence="12 13">
    <name type="scientific">Chrysophaeum taylorii</name>
    <dbReference type="NCBI Taxonomy" id="2483200"/>
    <lineage>
        <taxon>Eukaryota</taxon>
        <taxon>Sar</taxon>
        <taxon>Stramenopiles</taxon>
        <taxon>Ochrophyta</taxon>
        <taxon>Pelagophyceae</taxon>
        <taxon>Pelagomonadales</taxon>
        <taxon>Pelagomonadaceae</taxon>
        <taxon>Chrysophaeum</taxon>
    </lineage>
</organism>
<dbReference type="GO" id="GO:0006260">
    <property type="term" value="P:DNA replication"/>
    <property type="evidence" value="ECO:0007669"/>
    <property type="project" value="UniProtKB-KW"/>
</dbReference>
<dbReference type="Gene3D" id="2.30.29.220">
    <property type="entry name" value="Structure-specific recognition protein (SSRP1)"/>
    <property type="match status" value="1"/>
</dbReference>
<dbReference type="Pfam" id="PF17292">
    <property type="entry name" value="POB3_N"/>
    <property type="match status" value="1"/>
</dbReference>
<keyword evidence="2 9" id="KW-0158">Chromosome</keyword>
<dbReference type="InterPro" id="IPR036910">
    <property type="entry name" value="HMG_box_dom_sf"/>
</dbReference>
<dbReference type="FunFam" id="2.30.29.150:FF:000001">
    <property type="entry name" value="Fact complex subunit ssrp1"/>
    <property type="match status" value="1"/>
</dbReference>
<dbReference type="SUPFAM" id="SSF47095">
    <property type="entry name" value="HMG-box"/>
    <property type="match status" value="1"/>
</dbReference>
<evidence type="ECO:0000256" key="10">
    <source>
        <dbReference type="SAM" id="MobiDB-lite"/>
    </source>
</evidence>
<dbReference type="InterPro" id="IPR038167">
    <property type="entry name" value="SSRP1_sf"/>
</dbReference>
<feature type="compositionally biased region" description="Low complexity" evidence="10">
    <location>
        <begin position="520"/>
        <end position="535"/>
    </location>
</feature>
<evidence type="ECO:0000259" key="11">
    <source>
        <dbReference type="SMART" id="SM01287"/>
    </source>
</evidence>
<feature type="compositionally biased region" description="Acidic residues" evidence="10">
    <location>
        <begin position="443"/>
        <end position="465"/>
    </location>
</feature>
<evidence type="ECO:0000256" key="7">
    <source>
        <dbReference type="ARBA" id="ARBA00023204"/>
    </source>
</evidence>
<comment type="subcellular location">
    <subcellularLocation>
        <location evidence="9">Nucleus</location>
    </subcellularLocation>
    <subcellularLocation>
        <location evidence="9">Chromosome</location>
    </subcellularLocation>
</comment>
<dbReference type="Gene3D" id="2.30.29.150">
    <property type="match status" value="1"/>
</dbReference>
<protein>
    <recommendedName>
        <fullName evidence="9">FACT complex subunit SSRP1</fullName>
    </recommendedName>
</protein>
<dbReference type="GO" id="GO:0035101">
    <property type="term" value="C:FACT complex"/>
    <property type="evidence" value="ECO:0007669"/>
    <property type="project" value="TreeGrafter"/>
</dbReference>
<dbReference type="SUPFAM" id="SSF50729">
    <property type="entry name" value="PH domain-like"/>
    <property type="match status" value="1"/>
</dbReference>
<gene>
    <name evidence="12" type="ORF">CTAYLR_005365</name>
</gene>
<reference evidence="12" key="1">
    <citation type="submission" date="2023-01" db="EMBL/GenBank/DDBJ databases">
        <title>Metagenome sequencing of chrysophaentin producing Chrysophaeum taylorii.</title>
        <authorList>
            <person name="Davison J."/>
            <person name="Bewley C."/>
        </authorList>
    </citation>
    <scope>NUCLEOTIDE SEQUENCE</scope>
    <source>
        <strain evidence="12">NIES-1699</strain>
    </source>
</reference>
<comment type="caution">
    <text evidence="12">The sequence shown here is derived from an EMBL/GenBank/DDBJ whole genome shotgun (WGS) entry which is preliminary data.</text>
</comment>
<proteinExistence type="inferred from homology"/>
<dbReference type="SMART" id="SM01287">
    <property type="entry name" value="Rtt106"/>
    <property type="match status" value="1"/>
</dbReference>
<dbReference type="GO" id="GO:0031491">
    <property type="term" value="F:nucleosome binding"/>
    <property type="evidence" value="ECO:0007669"/>
    <property type="project" value="TreeGrafter"/>
</dbReference>
<dbReference type="GO" id="GO:0006281">
    <property type="term" value="P:DNA repair"/>
    <property type="evidence" value="ECO:0007669"/>
    <property type="project" value="UniProtKB-KW"/>
</dbReference>
<evidence type="ECO:0000256" key="2">
    <source>
        <dbReference type="ARBA" id="ARBA00022454"/>
    </source>
</evidence>
<evidence type="ECO:0000256" key="5">
    <source>
        <dbReference type="ARBA" id="ARBA00023015"/>
    </source>
</evidence>
<keyword evidence="4 9" id="KW-0227">DNA damage</keyword>
<dbReference type="Gene3D" id="2.30.29.30">
    <property type="entry name" value="Pleckstrin-homology domain (PH domain)/Phosphotyrosine-binding domain (PTB)"/>
    <property type="match status" value="1"/>
</dbReference>
<dbReference type="InterPro" id="IPR035417">
    <property type="entry name" value="SSRP1/POB3_N"/>
</dbReference>
<dbReference type="CDD" id="cd13231">
    <property type="entry name" value="PH2_SSRP1-like"/>
    <property type="match status" value="1"/>
</dbReference>
<dbReference type="Pfam" id="PF03531">
    <property type="entry name" value="SSrecog"/>
    <property type="match status" value="1"/>
</dbReference>
<dbReference type="GO" id="GO:0042393">
    <property type="term" value="F:histone binding"/>
    <property type="evidence" value="ECO:0007669"/>
    <property type="project" value="TreeGrafter"/>
</dbReference>
<dbReference type="InterPro" id="IPR013719">
    <property type="entry name" value="RTT106/SPT16-like_middle_dom"/>
</dbReference>